<dbReference type="Proteomes" id="UP000321323">
    <property type="component" value="Chromosome"/>
</dbReference>
<keyword evidence="1" id="KW-0812">Transmembrane</keyword>
<evidence type="ECO:0000313" key="2">
    <source>
        <dbReference type="EMBL" id="WUR15697.1"/>
    </source>
</evidence>
<sequence>MKFFADWGGFTSTALIPTLMIGRTWAYAYWLQGRIGVRWK</sequence>
<name>A0ABZ1USW5_9BURK</name>
<feature type="transmembrane region" description="Helical" evidence="1">
    <location>
        <begin position="12"/>
        <end position="31"/>
    </location>
</feature>
<keyword evidence="1" id="KW-0472">Membrane</keyword>
<accession>A0ABZ1USW5</accession>
<dbReference type="EMBL" id="CP136508">
    <property type="protein sequence ID" value="WUR15697.1"/>
    <property type="molecule type" value="Genomic_DNA"/>
</dbReference>
<proteinExistence type="predicted"/>
<evidence type="ECO:0000256" key="1">
    <source>
        <dbReference type="SAM" id="Phobius"/>
    </source>
</evidence>
<reference evidence="2 3" key="1">
    <citation type="journal article" date="2019" name="Int. J. Syst. Evol. Microbiol.">
        <title>The Draft Whole-Genome Sequence of the Antibiotic Producer Empedobacter haloabium ATCC 31962 Provides Indications for Its Taxonomic Reclassification.</title>
        <authorList>
            <person name="Miess H."/>
            <person name="Arlt P."/>
            <person name="Apel A.K."/>
            <person name="Weber T."/>
            <person name="Nieselt K."/>
            <person name="Hanssen F."/>
            <person name="Czemmel S."/>
            <person name="Nahnsen S."/>
            <person name="Gross H."/>
        </authorList>
    </citation>
    <scope>NUCLEOTIDE SEQUENCE [LARGE SCALE GENOMIC DNA]</scope>
    <source>
        <strain evidence="2 3">ATCC 31962</strain>
    </source>
</reference>
<gene>
    <name evidence="2" type="ORF">E7V67_011515</name>
</gene>
<protein>
    <submittedName>
        <fullName evidence="2">Uncharacterized protein</fullName>
    </submittedName>
</protein>
<keyword evidence="1" id="KW-1133">Transmembrane helix</keyword>
<keyword evidence="3" id="KW-1185">Reference proteome</keyword>
<evidence type="ECO:0000313" key="3">
    <source>
        <dbReference type="Proteomes" id="UP000321323"/>
    </source>
</evidence>
<organism evidence="2 3">
    <name type="scientific">[Empedobacter] haloabium</name>
    <dbReference type="NCBI Taxonomy" id="592317"/>
    <lineage>
        <taxon>Bacteria</taxon>
        <taxon>Pseudomonadati</taxon>
        <taxon>Pseudomonadota</taxon>
        <taxon>Betaproteobacteria</taxon>
        <taxon>Burkholderiales</taxon>
        <taxon>Oxalobacteraceae</taxon>
        <taxon>Telluria group</taxon>
        <taxon>Telluria group incertae sedis</taxon>
    </lineage>
</organism>